<dbReference type="AlphaFoldDB" id="A0A6J4E5A1"/>
<feature type="region of interest" description="Disordered" evidence="1">
    <location>
        <begin position="169"/>
        <end position="191"/>
    </location>
</feature>
<feature type="domain" description="Tox-GHH2" evidence="2">
    <location>
        <begin position="227"/>
        <end position="346"/>
    </location>
</feature>
<name>A0A6J4E5A1_9PSED</name>
<evidence type="ECO:0000313" key="5">
    <source>
        <dbReference type="Proteomes" id="UP000509383"/>
    </source>
</evidence>
<sequence>MANQVFANNMEVSCKSASGKSIACFPDVCFTPPQAPPTPTGVPIPYPNTGMASDTTNGTRTIKITGKEAMLKNKSYFKTSTGDEAGCAPKKGVVTSKIKGKVYYTAWSMDVKFEGENVVRHMDLMTHNHASMPGNTPTWPYLDEMAVSKEEGPCKDDIKKEKEACKEFTPHKADGPSPCPPDGKPSTKDEADAYADKTAAKECLRARRCQLSPYAPTGKQPGCCPGQTGHHVVEAGSFYNVGRGGSNSTAIEGTANYNADKAPCICVEGCNQYHGTHGLMHTYQSTAALNSGATTQALPLEGGKQTSVVSLTYKQAKTFGVDAVGKSFPESKCDPACLEAQLDAYHNKQGIDDSTQCRSIATGYKGDEAEKAANAAVVARSSRLAAASASAPSGR</sequence>
<evidence type="ECO:0000256" key="1">
    <source>
        <dbReference type="SAM" id="MobiDB-lite"/>
    </source>
</evidence>
<dbReference type="Proteomes" id="UP000509383">
    <property type="component" value="Chromosome"/>
</dbReference>
<evidence type="ECO:0000313" key="6">
    <source>
        <dbReference type="Proteomes" id="UP001054892"/>
    </source>
</evidence>
<reference evidence="3 5" key="1">
    <citation type="submission" date="2020-05" db="EMBL/GenBank/DDBJ databases">
        <title>Characterization of novel class B3 metallo-beta-lactamase from novel Pseudomonas species.</title>
        <authorList>
            <person name="Yamada K."/>
            <person name="Aoki K."/>
            <person name="Ishii Y."/>
        </authorList>
    </citation>
    <scope>NUCLEOTIDE SEQUENCE [LARGE SCALE GENOMIC DNA]</scope>
    <source>
        <strain evidence="3 5">TUM18999</strain>
        <strain evidence="4 6">TUM20286</strain>
    </source>
</reference>
<dbReference type="EMBL" id="AP023189">
    <property type="protein sequence ID" value="BCG24800.1"/>
    <property type="molecule type" value="Genomic_DNA"/>
</dbReference>
<dbReference type="EMBL" id="BQKM01000008">
    <property type="protein sequence ID" value="GJN53961.1"/>
    <property type="molecule type" value="Genomic_DNA"/>
</dbReference>
<accession>A0A6J4E5A1</accession>
<dbReference type="Pfam" id="PF15635">
    <property type="entry name" value="Tox-GHH2"/>
    <property type="match status" value="1"/>
</dbReference>
<evidence type="ECO:0000259" key="2">
    <source>
        <dbReference type="Pfam" id="PF15635"/>
    </source>
</evidence>
<dbReference type="Pfam" id="PF13665">
    <property type="entry name" value="Tox-PAAR-like"/>
    <property type="match status" value="1"/>
</dbReference>
<gene>
    <name evidence="3" type="ORF">TUM18999_29910</name>
    <name evidence="4" type="ORF">TUM20286_37130</name>
</gene>
<dbReference type="KEGG" id="ptw:TUM18999_29910"/>
<evidence type="ECO:0000313" key="4">
    <source>
        <dbReference type="EMBL" id="GJN53961.1"/>
    </source>
</evidence>
<dbReference type="InterPro" id="IPR028917">
    <property type="entry name" value="Tox-GHH2_domain"/>
</dbReference>
<evidence type="ECO:0000313" key="3">
    <source>
        <dbReference type="EMBL" id="BCG24800.1"/>
    </source>
</evidence>
<keyword evidence="6" id="KW-1185">Reference proteome</keyword>
<dbReference type="RefSeq" id="WP_173178650.1">
    <property type="nucleotide sequence ID" value="NZ_AP023189.1"/>
</dbReference>
<proteinExistence type="predicted"/>
<dbReference type="Proteomes" id="UP001054892">
    <property type="component" value="Unassembled WGS sequence"/>
</dbReference>
<organism evidence="3 5">
    <name type="scientific">Pseudomonas tohonis</name>
    <dbReference type="NCBI Taxonomy" id="2725477"/>
    <lineage>
        <taxon>Bacteria</taxon>
        <taxon>Pseudomonadati</taxon>
        <taxon>Pseudomonadota</taxon>
        <taxon>Gammaproteobacteria</taxon>
        <taxon>Pseudomonadales</taxon>
        <taxon>Pseudomonadaceae</taxon>
        <taxon>Pseudomonas</taxon>
    </lineage>
</organism>
<protein>
    <recommendedName>
        <fullName evidence="2">Tox-GHH2 domain-containing protein</fullName>
    </recommendedName>
</protein>